<dbReference type="Proteomes" id="UP001273166">
    <property type="component" value="Unassembled WGS sequence"/>
</dbReference>
<reference evidence="2" key="2">
    <citation type="submission" date="2023-06" db="EMBL/GenBank/DDBJ databases">
        <authorList>
            <consortium name="Lawrence Berkeley National Laboratory"/>
            <person name="Mondo S.J."/>
            <person name="Hensen N."/>
            <person name="Bonometti L."/>
            <person name="Westerberg I."/>
            <person name="Brannstrom I.O."/>
            <person name="Guillou S."/>
            <person name="Cros-Aarteil S."/>
            <person name="Calhoun S."/>
            <person name="Haridas S."/>
            <person name="Kuo A."/>
            <person name="Pangilinan J."/>
            <person name="Riley R."/>
            <person name="Labutti K."/>
            <person name="Andreopoulos B."/>
            <person name="Lipzen A."/>
            <person name="Chen C."/>
            <person name="Yanf M."/>
            <person name="Daum C."/>
            <person name="Ng V."/>
            <person name="Clum A."/>
            <person name="Steindorff A."/>
            <person name="Ohm R."/>
            <person name="Martin F."/>
            <person name="Silar P."/>
            <person name="Natvig D."/>
            <person name="Lalanne C."/>
            <person name="Gautier V."/>
            <person name="Ament-Velasquez S.L."/>
            <person name="Kruys A."/>
            <person name="Hutchinson M.I."/>
            <person name="Powell A.J."/>
            <person name="Barry K."/>
            <person name="Miller A.N."/>
            <person name="Grigoriev I.V."/>
            <person name="Debuchy R."/>
            <person name="Gladieux P."/>
            <person name="Thoren M.H."/>
            <person name="Johannesson H."/>
        </authorList>
    </citation>
    <scope>NUCLEOTIDE SEQUENCE</scope>
    <source>
        <strain evidence="2">CBS 333.67</strain>
    </source>
</reference>
<feature type="chain" id="PRO_5042563948" description="Secreted protein" evidence="1">
    <location>
        <begin position="16"/>
        <end position="176"/>
    </location>
</feature>
<name>A0AAJ0GPC3_9PEZI</name>
<keyword evidence="3" id="KW-1185">Reference proteome</keyword>
<gene>
    <name evidence="2" type="ORF">B0T15DRAFT_274117</name>
</gene>
<keyword evidence="1" id="KW-0732">Signal</keyword>
<evidence type="ECO:0008006" key="4">
    <source>
        <dbReference type="Google" id="ProtNLM"/>
    </source>
</evidence>
<dbReference type="GeneID" id="87882325"/>
<organism evidence="2 3">
    <name type="scientific">Chaetomium strumarium</name>
    <dbReference type="NCBI Taxonomy" id="1170767"/>
    <lineage>
        <taxon>Eukaryota</taxon>
        <taxon>Fungi</taxon>
        <taxon>Dikarya</taxon>
        <taxon>Ascomycota</taxon>
        <taxon>Pezizomycotina</taxon>
        <taxon>Sordariomycetes</taxon>
        <taxon>Sordariomycetidae</taxon>
        <taxon>Sordariales</taxon>
        <taxon>Chaetomiaceae</taxon>
        <taxon>Chaetomium</taxon>
    </lineage>
</organism>
<accession>A0AAJ0GPC3</accession>
<evidence type="ECO:0000256" key="1">
    <source>
        <dbReference type="SAM" id="SignalP"/>
    </source>
</evidence>
<sequence length="176" mass="19312">MELCGLNAAFLAVTALESPVLVNQTERLPTRAVTRLGRRSACRTCSDDPTMTESDPLFRGTELWDFWPPQISRSCTHLTLAFCLPILTDPGLVYLDLHSFPCIDTTAPLVLLRLSVPESNISSSDFQVNNGADNGATAEVGTSGLFWLLACWSATSGNVYVPNRHCRRHVGVLQLY</sequence>
<evidence type="ECO:0000313" key="3">
    <source>
        <dbReference type="Proteomes" id="UP001273166"/>
    </source>
</evidence>
<dbReference type="AlphaFoldDB" id="A0AAJ0GPC3"/>
<protein>
    <recommendedName>
        <fullName evidence="4">Secreted protein</fullName>
    </recommendedName>
</protein>
<comment type="caution">
    <text evidence="2">The sequence shown here is derived from an EMBL/GenBank/DDBJ whole genome shotgun (WGS) entry which is preliminary data.</text>
</comment>
<evidence type="ECO:0000313" key="2">
    <source>
        <dbReference type="EMBL" id="KAK3303420.1"/>
    </source>
</evidence>
<reference evidence="2" key="1">
    <citation type="journal article" date="2023" name="Mol. Phylogenet. Evol.">
        <title>Genome-scale phylogeny and comparative genomics of the fungal order Sordariales.</title>
        <authorList>
            <person name="Hensen N."/>
            <person name="Bonometti L."/>
            <person name="Westerberg I."/>
            <person name="Brannstrom I.O."/>
            <person name="Guillou S."/>
            <person name="Cros-Aarteil S."/>
            <person name="Calhoun S."/>
            <person name="Haridas S."/>
            <person name="Kuo A."/>
            <person name="Mondo S."/>
            <person name="Pangilinan J."/>
            <person name="Riley R."/>
            <person name="LaButti K."/>
            <person name="Andreopoulos B."/>
            <person name="Lipzen A."/>
            <person name="Chen C."/>
            <person name="Yan M."/>
            <person name="Daum C."/>
            <person name="Ng V."/>
            <person name="Clum A."/>
            <person name="Steindorff A."/>
            <person name="Ohm R.A."/>
            <person name="Martin F."/>
            <person name="Silar P."/>
            <person name="Natvig D.O."/>
            <person name="Lalanne C."/>
            <person name="Gautier V."/>
            <person name="Ament-Velasquez S.L."/>
            <person name="Kruys A."/>
            <person name="Hutchinson M.I."/>
            <person name="Powell A.J."/>
            <person name="Barry K."/>
            <person name="Miller A.N."/>
            <person name="Grigoriev I.V."/>
            <person name="Debuchy R."/>
            <person name="Gladieux P."/>
            <person name="Hiltunen Thoren M."/>
            <person name="Johannesson H."/>
        </authorList>
    </citation>
    <scope>NUCLEOTIDE SEQUENCE</scope>
    <source>
        <strain evidence="2">CBS 333.67</strain>
    </source>
</reference>
<dbReference type="RefSeq" id="XP_062719200.1">
    <property type="nucleotide sequence ID" value="XM_062863496.1"/>
</dbReference>
<feature type="signal peptide" evidence="1">
    <location>
        <begin position="1"/>
        <end position="15"/>
    </location>
</feature>
<dbReference type="EMBL" id="JAUDZG010000006">
    <property type="protein sequence ID" value="KAK3303420.1"/>
    <property type="molecule type" value="Genomic_DNA"/>
</dbReference>
<proteinExistence type="predicted"/>